<sequence>MTSIQQFFHNPVYFGVVLSLSTYGIGMLLKRKFKLALFNPLLISIFLTIAFLVVFRIDYKTYNEGARYISYLLTPSTVCLAVPLYEQFDLLKKNCRAVIIGIVSGVISSLTGIFLLALLFKMDHSAYVTLLPKSITTAIGIGVVQELEGYVPVTVTVIVITGVFGNIAAETVLRLFRITEPVAKGIAIGTSSHALGTAKAMELGDVEGAMSSLSIVVSGLLTVVGAAVWSCFI</sequence>
<dbReference type="Pfam" id="PF04172">
    <property type="entry name" value="LrgB"/>
    <property type="match status" value="1"/>
</dbReference>
<dbReference type="AlphaFoldDB" id="A0A1T4LQB0"/>
<keyword evidence="4 5" id="KW-0472">Membrane</keyword>
<evidence type="ECO:0000313" key="6">
    <source>
        <dbReference type="EMBL" id="SJZ56644.1"/>
    </source>
</evidence>
<dbReference type="InterPro" id="IPR007300">
    <property type="entry name" value="CidB/LrgB"/>
</dbReference>
<keyword evidence="7" id="KW-1185">Reference proteome</keyword>
<evidence type="ECO:0000256" key="1">
    <source>
        <dbReference type="ARBA" id="ARBA00004141"/>
    </source>
</evidence>
<keyword evidence="2 5" id="KW-0812">Transmembrane</keyword>
<feature type="transmembrane region" description="Helical" evidence="5">
    <location>
        <begin position="68"/>
        <end position="85"/>
    </location>
</feature>
<comment type="subcellular location">
    <subcellularLocation>
        <location evidence="1">Membrane</location>
        <topology evidence="1">Multi-pass membrane protein</topology>
    </subcellularLocation>
</comment>
<dbReference type="PANTHER" id="PTHR30249:SF0">
    <property type="entry name" value="PLASTIDAL GLYCOLATE_GLYCERATE TRANSLOCATOR 1, CHLOROPLASTIC"/>
    <property type="match status" value="1"/>
</dbReference>
<feature type="transmembrane region" description="Helical" evidence="5">
    <location>
        <begin position="36"/>
        <end position="56"/>
    </location>
</feature>
<evidence type="ECO:0000256" key="2">
    <source>
        <dbReference type="ARBA" id="ARBA00022692"/>
    </source>
</evidence>
<accession>A0A1T4LQB0</accession>
<proteinExistence type="predicted"/>
<keyword evidence="3 5" id="KW-1133">Transmembrane helix</keyword>
<dbReference type="EMBL" id="FUWG01000012">
    <property type="protein sequence ID" value="SJZ56644.1"/>
    <property type="molecule type" value="Genomic_DNA"/>
</dbReference>
<feature type="transmembrane region" description="Helical" evidence="5">
    <location>
        <begin position="151"/>
        <end position="169"/>
    </location>
</feature>
<reference evidence="6 7" key="1">
    <citation type="submission" date="2017-02" db="EMBL/GenBank/DDBJ databases">
        <authorList>
            <person name="Peterson S.W."/>
        </authorList>
    </citation>
    <scope>NUCLEOTIDE SEQUENCE [LARGE SCALE GENOMIC DNA]</scope>
    <source>
        <strain evidence="6 7">ATCC BAA-908</strain>
    </source>
</reference>
<protein>
    <submittedName>
        <fullName evidence="6">TIGR00659 family protein</fullName>
    </submittedName>
</protein>
<name>A0A1T4LQB0_TREPO</name>
<dbReference type="PANTHER" id="PTHR30249">
    <property type="entry name" value="PUTATIVE SEROTONIN TRANSPORTER"/>
    <property type="match status" value="1"/>
</dbReference>
<dbReference type="STRING" id="261392.SAMN02745149_01668"/>
<gene>
    <name evidence="6" type="ORF">SAMN02745149_01668</name>
</gene>
<dbReference type="RefSeq" id="WP_234975412.1">
    <property type="nucleotide sequence ID" value="NZ_FUWG01000012.1"/>
</dbReference>
<dbReference type="GO" id="GO:0016020">
    <property type="term" value="C:membrane"/>
    <property type="evidence" value="ECO:0007669"/>
    <property type="project" value="UniProtKB-SubCell"/>
</dbReference>
<evidence type="ECO:0000256" key="5">
    <source>
        <dbReference type="SAM" id="Phobius"/>
    </source>
</evidence>
<evidence type="ECO:0000256" key="3">
    <source>
        <dbReference type="ARBA" id="ARBA00022989"/>
    </source>
</evidence>
<evidence type="ECO:0000256" key="4">
    <source>
        <dbReference type="ARBA" id="ARBA00023136"/>
    </source>
</evidence>
<feature type="transmembrane region" description="Helical" evidence="5">
    <location>
        <begin position="97"/>
        <end position="120"/>
    </location>
</feature>
<feature type="transmembrane region" description="Helical" evidence="5">
    <location>
        <begin position="209"/>
        <end position="232"/>
    </location>
</feature>
<dbReference type="GeneID" id="78316952"/>
<feature type="transmembrane region" description="Helical" evidence="5">
    <location>
        <begin position="12"/>
        <end position="29"/>
    </location>
</feature>
<dbReference type="Proteomes" id="UP000190423">
    <property type="component" value="Unassembled WGS sequence"/>
</dbReference>
<evidence type="ECO:0000313" key="7">
    <source>
        <dbReference type="Proteomes" id="UP000190423"/>
    </source>
</evidence>
<organism evidence="6 7">
    <name type="scientific">Treponema porcinum</name>
    <dbReference type="NCBI Taxonomy" id="261392"/>
    <lineage>
        <taxon>Bacteria</taxon>
        <taxon>Pseudomonadati</taxon>
        <taxon>Spirochaetota</taxon>
        <taxon>Spirochaetia</taxon>
        <taxon>Spirochaetales</taxon>
        <taxon>Treponemataceae</taxon>
        <taxon>Treponema</taxon>
    </lineage>
</organism>